<proteinExistence type="predicted"/>
<evidence type="ECO:0000313" key="3">
    <source>
        <dbReference type="Proteomes" id="UP000639643"/>
    </source>
</evidence>
<reference evidence="2" key="1">
    <citation type="journal article" date="2020" name="Phytopathology">
        <title>Genome Sequence Resources of Colletotrichum truncatum, C. plurivorum, C. musicola, and C. sojae: Four Species Pathogenic to Soybean (Glycine max).</title>
        <authorList>
            <person name="Rogerio F."/>
            <person name="Boufleur T.R."/>
            <person name="Ciampi-Guillardi M."/>
            <person name="Sukno S.A."/>
            <person name="Thon M.R."/>
            <person name="Massola Junior N.S."/>
            <person name="Baroncelli R."/>
        </authorList>
    </citation>
    <scope>NUCLEOTIDE SEQUENCE</scope>
    <source>
        <strain evidence="2">LFN0074</strain>
    </source>
</reference>
<dbReference type="EMBL" id="WIGM01000580">
    <property type="protein sequence ID" value="KAF6821178.1"/>
    <property type="molecule type" value="Genomic_DNA"/>
</dbReference>
<organism evidence="2 3">
    <name type="scientific">Colletotrichum musicola</name>
    <dbReference type="NCBI Taxonomy" id="2175873"/>
    <lineage>
        <taxon>Eukaryota</taxon>
        <taxon>Fungi</taxon>
        <taxon>Dikarya</taxon>
        <taxon>Ascomycota</taxon>
        <taxon>Pezizomycotina</taxon>
        <taxon>Sordariomycetes</taxon>
        <taxon>Hypocreomycetidae</taxon>
        <taxon>Glomerellales</taxon>
        <taxon>Glomerellaceae</taxon>
        <taxon>Colletotrichum</taxon>
        <taxon>Colletotrichum orchidearum species complex</taxon>
    </lineage>
</organism>
<gene>
    <name evidence="2" type="ORF">CMUS01_11427</name>
</gene>
<sequence length="238" mass="25664">MPTPAVGSSDEVGRTSDGRRFLSSLPLAPRPRPLTTYDHTATLVKDLPNLTQSAPTATSTAPAPALVLLAAVQVQPEDSGGLVVPVDRRHVTRARQRTNAECFTRVPSLACSGLLPSPQLCPVVAAYHDTRSHRKDYNYELAATKIPAECGMGHMGPASTESVSVFLRLHGSSVLGCISDATLSVLLRHHQKFASPDSHQLTHLRRCSPALLLRRNMCTLQTAVAYDMHLEGESPYIA</sequence>
<keyword evidence="3" id="KW-1185">Reference proteome</keyword>
<feature type="compositionally biased region" description="Basic and acidic residues" evidence="1">
    <location>
        <begin position="11"/>
        <end position="20"/>
    </location>
</feature>
<accession>A0A8H6N693</accession>
<protein>
    <submittedName>
        <fullName evidence="2">Uncharacterized protein</fullName>
    </submittedName>
</protein>
<feature type="region of interest" description="Disordered" evidence="1">
    <location>
        <begin position="1"/>
        <end position="34"/>
    </location>
</feature>
<evidence type="ECO:0000313" key="2">
    <source>
        <dbReference type="EMBL" id="KAF6821178.1"/>
    </source>
</evidence>
<dbReference type="AlphaFoldDB" id="A0A8H6N693"/>
<name>A0A8H6N693_9PEZI</name>
<comment type="caution">
    <text evidence="2">The sequence shown here is derived from an EMBL/GenBank/DDBJ whole genome shotgun (WGS) entry which is preliminary data.</text>
</comment>
<dbReference type="Proteomes" id="UP000639643">
    <property type="component" value="Unassembled WGS sequence"/>
</dbReference>
<evidence type="ECO:0000256" key="1">
    <source>
        <dbReference type="SAM" id="MobiDB-lite"/>
    </source>
</evidence>